<evidence type="ECO:0000313" key="10">
    <source>
        <dbReference type="EMBL" id="GEO80139.1"/>
    </source>
</evidence>
<evidence type="ECO:0000256" key="3">
    <source>
        <dbReference type="ARBA" id="ARBA00022679"/>
    </source>
</evidence>
<comment type="caution">
    <text evidence="10">The sequence shown here is derived from an EMBL/GenBank/DDBJ whole genome shotgun (WGS) entry which is preliminary data.</text>
</comment>
<evidence type="ECO:0000256" key="1">
    <source>
        <dbReference type="ARBA" id="ARBA00004141"/>
    </source>
</evidence>
<protein>
    <submittedName>
        <fullName evidence="10">Undecaprenyl-phosphate glucose phosphotransferase</fullName>
    </submittedName>
</protein>
<dbReference type="NCBIfam" id="TIGR03025">
    <property type="entry name" value="EPS_sugtrans"/>
    <property type="match status" value="1"/>
</dbReference>
<keyword evidence="6 8" id="KW-0472">Membrane</keyword>
<keyword evidence="4 8" id="KW-0812">Transmembrane</keyword>
<keyword evidence="11" id="KW-1185">Reference proteome</keyword>
<name>A0A512H3U3_9PROT</name>
<keyword evidence="5 8" id="KW-1133">Transmembrane helix</keyword>
<organism evidence="10 11">
    <name type="scientific">Pararhodospirillum oryzae</name>
    <dbReference type="NCBI Taxonomy" id="478448"/>
    <lineage>
        <taxon>Bacteria</taxon>
        <taxon>Pseudomonadati</taxon>
        <taxon>Pseudomonadota</taxon>
        <taxon>Alphaproteobacteria</taxon>
        <taxon>Rhodospirillales</taxon>
        <taxon>Rhodospirillaceae</taxon>
        <taxon>Pararhodospirillum</taxon>
    </lineage>
</organism>
<dbReference type="AlphaFoldDB" id="A0A512H3U3"/>
<evidence type="ECO:0000256" key="5">
    <source>
        <dbReference type="ARBA" id="ARBA00022989"/>
    </source>
</evidence>
<comment type="similarity">
    <text evidence="2">Belongs to the bacterial sugar transferase family.</text>
</comment>
<dbReference type="RefSeq" id="WP_170244910.1">
    <property type="nucleotide sequence ID" value="NZ_BJZO01000004.1"/>
</dbReference>
<dbReference type="NCBIfam" id="TIGR03023">
    <property type="entry name" value="WcaJ_sugtrans"/>
    <property type="match status" value="1"/>
</dbReference>
<evidence type="ECO:0000256" key="6">
    <source>
        <dbReference type="ARBA" id="ARBA00023136"/>
    </source>
</evidence>
<dbReference type="SUPFAM" id="SSF51735">
    <property type="entry name" value="NAD(P)-binding Rossmann-fold domains"/>
    <property type="match status" value="1"/>
</dbReference>
<dbReference type="InterPro" id="IPR003362">
    <property type="entry name" value="Bact_transf"/>
</dbReference>
<dbReference type="Gene3D" id="3.40.50.720">
    <property type="entry name" value="NAD(P)-binding Rossmann-like Domain"/>
    <property type="match status" value="1"/>
</dbReference>
<evidence type="ECO:0000256" key="7">
    <source>
        <dbReference type="ARBA" id="ARBA00023169"/>
    </source>
</evidence>
<dbReference type="InterPro" id="IPR017473">
    <property type="entry name" value="Undecaprenyl-P_gluc_Ptfrase"/>
</dbReference>
<feature type="transmembrane region" description="Helical" evidence="8">
    <location>
        <begin position="102"/>
        <end position="124"/>
    </location>
</feature>
<sequence>MVLFALVDHALMAGAYALSYLDAQSAGGIDTDIWRGTDALFCVGVLYLFTASGAYRVMALANMSAQITKLLVISLGMLTFEWAGLVLLDLVSYFRWPLHGPLTLVGGAVFAMVLVRAGGALVLGELSRRQRLVRTVAVIGGGSQGARLLALLKHQGEGGVRVLGVFDDRMDRARDVVEPAGTLDDLIALSRHQAIDDILIALPWGAEQRLLEVLDKLKPIPANIRLAPDAIGYHFLNSGFERFEGVPVYNIVGRPMGEWGALLKRAEDLVLGSVALVLLAPVMALCALAIRLESQGPILFKQQRYGYNNALIDVYKFRSMYHEARDESASRLATQNDPRITRVGRLLRRTSLDELPQLLNVLNGSMSLVGPRPHATRAKAGGRLYQEVVREYAVRHKVKPGMTGWAQVKGWRGETDTEEKILRRVECDLYYMEHWSIMFDIEIMFRTVFVLTGKNVY</sequence>
<feature type="domain" description="Bacterial sugar transferase" evidence="9">
    <location>
        <begin position="264"/>
        <end position="451"/>
    </location>
</feature>
<dbReference type="InterPro" id="IPR036291">
    <property type="entry name" value="NAD(P)-bd_dom_sf"/>
</dbReference>
<keyword evidence="3 10" id="KW-0808">Transferase</keyword>
<feature type="transmembrane region" description="Helical" evidence="8">
    <location>
        <begin position="70"/>
        <end position="96"/>
    </location>
</feature>
<dbReference type="GO" id="GO:0016780">
    <property type="term" value="F:phosphotransferase activity, for other substituted phosphate groups"/>
    <property type="evidence" value="ECO:0007669"/>
    <property type="project" value="TreeGrafter"/>
</dbReference>
<gene>
    <name evidence="10" type="ORF">ROR02_02700</name>
</gene>
<dbReference type="PANTHER" id="PTHR30576:SF0">
    <property type="entry name" value="UNDECAPRENYL-PHOSPHATE N-ACETYLGALACTOSAMINYL 1-PHOSPHATE TRANSFERASE-RELATED"/>
    <property type="match status" value="1"/>
</dbReference>
<evidence type="ECO:0000259" key="9">
    <source>
        <dbReference type="Pfam" id="PF02397"/>
    </source>
</evidence>
<dbReference type="Pfam" id="PF13727">
    <property type="entry name" value="CoA_binding_3"/>
    <property type="match status" value="1"/>
</dbReference>
<evidence type="ECO:0000256" key="4">
    <source>
        <dbReference type="ARBA" id="ARBA00022692"/>
    </source>
</evidence>
<dbReference type="Proteomes" id="UP000321567">
    <property type="component" value="Unassembled WGS sequence"/>
</dbReference>
<dbReference type="EMBL" id="BJZO01000004">
    <property type="protein sequence ID" value="GEO80139.1"/>
    <property type="molecule type" value="Genomic_DNA"/>
</dbReference>
<proteinExistence type="inferred from homology"/>
<evidence type="ECO:0000256" key="8">
    <source>
        <dbReference type="SAM" id="Phobius"/>
    </source>
</evidence>
<dbReference type="Pfam" id="PF02397">
    <property type="entry name" value="Bac_transf"/>
    <property type="match status" value="1"/>
</dbReference>
<feature type="transmembrane region" description="Helical" evidence="8">
    <location>
        <begin position="33"/>
        <end position="58"/>
    </location>
</feature>
<evidence type="ECO:0000256" key="2">
    <source>
        <dbReference type="ARBA" id="ARBA00006464"/>
    </source>
</evidence>
<evidence type="ECO:0000313" key="11">
    <source>
        <dbReference type="Proteomes" id="UP000321567"/>
    </source>
</evidence>
<comment type="subcellular location">
    <subcellularLocation>
        <location evidence="1">Membrane</location>
        <topology evidence="1">Multi-pass membrane protein</topology>
    </subcellularLocation>
</comment>
<accession>A0A512H3U3</accession>
<dbReference type="PANTHER" id="PTHR30576">
    <property type="entry name" value="COLANIC BIOSYNTHESIS UDP-GLUCOSE LIPID CARRIER TRANSFERASE"/>
    <property type="match status" value="1"/>
</dbReference>
<dbReference type="GO" id="GO:0000271">
    <property type="term" value="P:polysaccharide biosynthetic process"/>
    <property type="evidence" value="ECO:0007669"/>
    <property type="project" value="UniProtKB-KW"/>
</dbReference>
<dbReference type="InterPro" id="IPR017475">
    <property type="entry name" value="EPS_sugar_tfrase"/>
</dbReference>
<feature type="transmembrane region" description="Helical" evidence="8">
    <location>
        <begin position="269"/>
        <end position="290"/>
    </location>
</feature>
<reference evidence="10 11" key="1">
    <citation type="submission" date="2019-07" db="EMBL/GenBank/DDBJ databases">
        <title>Whole genome shotgun sequence of Rhodospirillum oryzae NBRC 107573.</title>
        <authorList>
            <person name="Hosoyama A."/>
            <person name="Uohara A."/>
            <person name="Ohji S."/>
            <person name="Ichikawa N."/>
        </authorList>
    </citation>
    <scope>NUCLEOTIDE SEQUENCE [LARGE SCALE GENOMIC DNA]</scope>
    <source>
        <strain evidence="10 11">NBRC 107573</strain>
    </source>
</reference>
<dbReference type="GO" id="GO:0016020">
    <property type="term" value="C:membrane"/>
    <property type="evidence" value="ECO:0007669"/>
    <property type="project" value="UniProtKB-SubCell"/>
</dbReference>
<keyword evidence="7" id="KW-0270">Exopolysaccharide synthesis</keyword>